<organism evidence="1 2">
    <name type="scientific">Leptotrichia hofstadii</name>
    <dbReference type="NCBI Taxonomy" id="157688"/>
    <lineage>
        <taxon>Bacteria</taxon>
        <taxon>Fusobacteriati</taxon>
        <taxon>Fusobacteriota</taxon>
        <taxon>Fusobacteriia</taxon>
        <taxon>Fusobacteriales</taxon>
        <taxon>Leptotrichiaceae</taxon>
        <taxon>Leptotrichia</taxon>
    </lineage>
</organism>
<proteinExistence type="predicted"/>
<dbReference type="RefSeq" id="WP_026745878.1">
    <property type="nucleotide sequence ID" value="NZ_AP019823.1"/>
</dbReference>
<reference evidence="1 2" key="1">
    <citation type="submission" date="2019-07" db="EMBL/GenBank/DDBJ databases">
        <title>Complete Genome Sequence of Leptotrichia hofstadii Strain JCM16775.</title>
        <authorList>
            <person name="Watanabe S."/>
            <person name="Cui L."/>
        </authorList>
    </citation>
    <scope>NUCLEOTIDE SEQUENCE [LARGE SCALE GENOMIC DNA]</scope>
    <source>
        <strain evidence="1 2">JCM16775</strain>
    </source>
</reference>
<gene>
    <name evidence="1" type="ORF">JCM16775_2370</name>
</gene>
<dbReference type="AlphaFoldDB" id="A0A510JJZ9"/>
<accession>A0A510JJZ9</accession>
<protein>
    <submittedName>
        <fullName evidence="1">Uncharacterized protein</fullName>
    </submittedName>
</protein>
<evidence type="ECO:0000313" key="2">
    <source>
        <dbReference type="Proteomes" id="UP000321892"/>
    </source>
</evidence>
<keyword evidence="2" id="KW-1185">Reference proteome</keyword>
<dbReference type="KEGG" id="lhf:JCM16775_2370"/>
<evidence type="ECO:0000313" key="1">
    <source>
        <dbReference type="EMBL" id="BBM39638.1"/>
    </source>
</evidence>
<sequence>MSTAYGNNRFSKIRIFSGAQLKYIAFLSMLIDHVNKALMYPLLTENGFLRYVSDVFDILGLLRLCFKNGEIERK</sequence>
<name>A0A510JJZ9_9FUSO</name>
<dbReference type="Proteomes" id="UP000321892">
    <property type="component" value="Chromosome"/>
</dbReference>
<dbReference type="EMBL" id="AP019823">
    <property type="protein sequence ID" value="BBM39638.1"/>
    <property type="molecule type" value="Genomic_DNA"/>
</dbReference>